<feature type="transmembrane region" description="Helical" evidence="1">
    <location>
        <begin position="7"/>
        <end position="24"/>
    </location>
</feature>
<evidence type="ECO:0000313" key="3">
    <source>
        <dbReference type="Proteomes" id="UP001477672"/>
    </source>
</evidence>
<reference evidence="2 3" key="1">
    <citation type="submission" date="2024-03" db="EMBL/GenBank/DDBJ databases">
        <title>Human intestinal bacterial collection.</title>
        <authorList>
            <person name="Pauvert C."/>
            <person name="Hitch T.C.A."/>
            <person name="Clavel T."/>
        </authorList>
    </citation>
    <scope>NUCLEOTIDE SEQUENCE [LARGE SCALE GENOMIC DNA]</scope>
    <source>
        <strain evidence="2 3">CLA-JM-H11</strain>
    </source>
</reference>
<evidence type="ECO:0000256" key="1">
    <source>
        <dbReference type="SAM" id="Phobius"/>
    </source>
</evidence>
<evidence type="ECO:0000313" key="2">
    <source>
        <dbReference type="EMBL" id="MEQ2520728.1"/>
    </source>
</evidence>
<dbReference type="EMBL" id="JBBMFA010000095">
    <property type="protein sequence ID" value="MEQ2520728.1"/>
    <property type="molecule type" value="Genomic_DNA"/>
</dbReference>
<keyword evidence="1" id="KW-0472">Membrane</keyword>
<accession>A0ABV1GFX5</accession>
<proteinExistence type="predicted"/>
<comment type="caution">
    <text evidence="2">The sequence shown here is derived from an EMBL/GenBank/DDBJ whole genome shotgun (WGS) entry which is preliminary data.</text>
</comment>
<dbReference type="Proteomes" id="UP001477672">
    <property type="component" value="Unassembled WGS sequence"/>
</dbReference>
<keyword evidence="3" id="KW-1185">Reference proteome</keyword>
<dbReference type="Pfam" id="PF06686">
    <property type="entry name" value="SpoIIIAC"/>
    <property type="match status" value="2"/>
</dbReference>
<name>A0ABV1GFX5_9FIRM</name>
<sequence>MTDLLRILVFALLAVVMLSLLKQYGQGYALLFALAACAVLLSWALELFSPVLEWLLGLIRLSDFENLSCVLKAAAIVLLTQNLRDLCSDAGQQALAGQVDVAGKAAVLITALPLLRTFTATLQELLR</sequence>
<feature type="transmembrane region" description="Helical" evidence="1">
    <location>
        <begin position="30"/>
        <end position="52"/>
    </location>
</feature>
<protein>
    <submittedName>
        <fullName evidence="2">Stage III sporulation AC/AD family protein</fullName>
    </submittedName>
</protein>
<gene>
    <name evidence="2" type="ORF">WMO24_09845</name>
</gene>
<dbReference type="RefSeq" id="WP_349216273.1">
    <property type="nucleotide sequence ID" value="NZ_JBBMFA010000095.1"/>
</dbReference>
<dbReference type="InterPro" id="IPR025664">
    <property type="entry name" value="Spore_III_AC/AD"/>
</dbReference>
<keyword evidence="1" id="KW-0812">Transmembrane</keyword>
<keyword evidence="1" id="KW-1133">Transmembrane helix</keyword>
<organism evidence="2 3">
    <name type="scientific">Ruthenibacterium intestinale</name>
    <dbReference type="NCBI Taxonomy" id="3133163"/>
    <lineage>
        <taxon>Bacteria</taxon>
        <taxon>Bacillati</taxon>
        <taxon>Bacillota</taxon>
        <taxon>Clostridia</taxon>
        <taxon>Eubacteriales</taxon>
        <taxon>Oscillospiraceae</taxon>
        <taxon>Ruthenibacterium</taxon>
    </lineage>
</organism>